<dbReference type="GO" id="GO:0070006">
    <property type="term" value="F:metalloaminopeptidase activity"/>
    <property type="evidence" value="ECO:0007669"/>
    <property type="project" value="TreeGrafter"/>
</dbReference>
<dbReference type="GO" id="GO:0005737">
    <property type="term" value="C:cytoplasm"/>
    <property type="evidence" value="ECO:0007669"/>
    <property type="project" value="TreeGrafter"/>
</dbReference>
<keyword evidence="8" id="KW-0482">Metalloprotease</keyword>
<comment type="similarity">
    <text evidence="2">Belongs to the peptidase M1 family.</text>
</comment>
<dbReference type="GO" id="GO:0042277">
    <property type="term" value="F:peptide binding"/>
    <property type="evidence" value="ECO:0007669"/>
    <property type="project" value="TreeGrafter"/>
</dbReference>
<dbReference type="SUPFAM" id="SSF63737">
    <property type="entry name" value="Leukotriene A4 hydrolase N-terminal domain"/>
    <property type="match status" value="1"/>
</dbReference>
<proteinExistence type="inferred from homology"/>
<dbReference type="InterPro" id="IPR014782">
    <property type="entry name" value="Peptidase_M1_dom"/>
</dbReference>
<evidence type="ECO:0000259" key="11">
    <source>
        <dbReference type="Pfam" id="PF17900"/>
    </source>
</evidence>
<dbReference type="Pfam" id="PF01433">
    <property type="entry name" value="Peptidase_M1"/>
    <property type="match status" value="1"/>
</dbReference>
<dbReference type="GO" id="GO:0043171">
    <property type="term" value="P:peptide catabolic process"/>
    <property type="evidence" value="ECO:0007669"/>
    <property type="project" value="TreeGrafter"/>
</dbReference>
<feature type="domain" description="ERAP1-like C-terminal" evidence="10">
    <location>
        <begin position="622"/>
        <end position="947"/>
    </location>
</feature>
<accession>A0AAD1XIA6</accession>
<dbReference type="GO" id="GO:0008270">
    <property type="term" value="F:zinc ion binding"/>
    <property type="evidence" value="ECO:0007669"/>
    <property type="project" value="InterPro"/>
</dbReference>
<evidence type="ECO:0000259" key="10">
    <source>
        <dbReference type="Pfam" id="PF11838"/>
    </source>
</evidence>
<gene>
    <name evidence="12" type="ORF">ECRASSUSDP1_LOCUS14568</name>
</gene>
<dbReference type="GO" id="GO:0005615">
    <property type="term" value="C:extracellular space"/>
    <property type="evidence" value="ECO:0007669"/>
    <property type="project" value="TreeGrafter"/>
</dbReference>
<evidence type="ECO:0000256" key="4">
    <source>
        <dbReference type="ARBA" id="ARBA00022670"/>
    </source>
</evidence>
<keyword evidence="3" id="KW-0031">Aminopeptidase</keyword>
<dbReference type="Pfam" id="PF11838">
    <property type="entry name" value="ERAP1_C"/>
    <property type="match status" value="1"/>
</dbReference>
<dbReference type="InterPro" id="IPR050344">
    <property type="entry name" value="Peptidase_M1_aminopeptidases"/>
</dbReference>
<dbReference type="GO" id="GO:0006508">
    <property type="term" value="P:proteolysis"/>
    <property type="evidence" value="ECO:0007669"/>
    <property type="project" value="UniProtKB-KW"/>
</dbReference>
<dbReference type="NCBIfam" id="TIGR02412">
    <property type="entry name" value="pepN_strep_liv"/>
    <property type="match status" value="1"/>
</dbReference>
<dbReference type="InterPro" id="IPR045357">
    <property type="entry name" value="Aminopeptidase_N-like_N"/>
</dbReference>
<name>A0AAD1XIA6_EUPCR</name>
<feature type="domain" description="Peptidase M1 membrane alanine aminopeptidase" evidence="9">
    <location>
        <begin position="320"/>
        <end position="528"/>
    </location>
</feature>
<dbReference type="PANTHER" id="PTHR11533">
    <property type="entry name" value="PROTEASE M1 ZINC METALLOPROTEASE"/>
    <property type="match status" value="1"/>
</dbReference>
<keyword evidence="7" id="KW-0862">Zinc</keyword>
<dbReference type="GO" id="GO:0016020">
    <property type="term" value="C:membrane"/>
    <property type="evidence" value="ECO:0007669"/>
    <property type="project" value="TreeGrafter"/>
</dbReference>
<keyword evidence="5" id="KW-0479">Metal-binding</keyword>
<evidence type="ECO:0000259" key="9">
    <source>
        <dbReference type="Pfam" id="PF01433"/>
    </source>
</evidence>
<evidence type="ECO:0008006" key="14">
    <source>
        <dbReference type="Google" id="ProtNLM"/>
    </source>
</evidence>
<dbReference type="Pfam" id="PF17900">
    <property type="entry name" value="Peptidase_M1_N"/>
    <property type="match status" value="1"/>
</dbReference>
<evidence type="ECO:0000256" key="6">
    <source>
        <dbReference type="ARBA" id="ARBA00022801"/>
    </source>
</evidence>
<dbReference type="CDD" id="cd09602">
    <property type="entry name" value="M1_APN"/>
    <property type="match status" value="1"/>
</dbReference>
<reference evidence="12" key="1">
    <citation type="submission" date="2023-07" db="EMBL/GenBank/DDBJ databases">
        <authorList>
            <consortium name="AG Swart"/>
            <person name="Singh M."/>
            <person name="Singh A."/>
            <person name="Seah K."/>
            <person name="Emmerich C."/>
        </authorList>
    </citation>
    <scope>NUCLEOTIDE SEQUENCE</scope>
    <source>
        <strain evidence="12">DP1</strain>
    </source>
</reference>
<dbReference type="Proteomes" id="UP001295684">
    <property type="component" value="Unassembled WGS sequence"/>
</dbReference>
<dbReference type="FunFam" id="1.10.390.10:FF:000006">
    <property type="entry name" value="Puromycin-sensitive aminopeptidase"/>
    <property type="match status" value="1"/>
</dbReference>
<protein>
    <recommendedName>
        <fullName evidence="14">Aminopeptidase</fullName>
    </recommendedName>
</protein>
<dbReference type="SUPFAM" id="SSF55486">
    <property type="entry name" value="Metalloproteases ('zincins'), catalytic domain"/>
    <property type="match status" value="1"/>
</dbReference>
<evidence type="ECO:0000256" key="2">
    <source>
        <dbReference type="ARBA" id="ARBA00010136"/>
    </source>
</evidence>
<comment type="cofactor">
    <cofactor evidence="1">
        <name>Zn(2+)</name>
        <dbReference type="ChEBI" id="CHEBI:29105"/>
    </cofactor>
</comment>
<dbReference type="EMBL" id="CAMPGE010014563">
    <property type="protein sequence ID" value="CAI2373227.1"/>
    <property type="molecule type" value="Genomic_DNA"/>
</dbReference>
<keyword evidence="4" id="KW-0645">Protease</keyword>
<keyword evidence="13" id="KW-1185">Reference proteome</keyword>
<dbReference type="PANTHER" id="PTHR11533:SF299">
    <property type="entry name" value="AMINOPEPTIDASE"/>
    <property type="match status" value="1"/>
</dbReference>
<evidence type="ECO:0000256" key="3">
    <source>
        <dbReference type="ARBA" id="ARBA00022438"/>
    </source>
</evidence>
<dbReference type="InterPro" id="IPR012778">
    <property type="entry name" value="Pept_M1_aminopeptidase"/>
</dbReference>
<keyword evidence="6" id="KW-0378">Hydrolase</keyword>
<organism evidence="12 13">
    <name type="scientific">Euplotes crassus</name>
    <dbReference type="NCBI Taxonomy" id="5936"/>
    <lineage>
        <taxon>Eukaryota</taxon>
        <taxon>Sar</taxon>
        <taxon>Alveolata</taxon>
        <taxon>Ciliophora</taxon>
        <taxon>Intramacronucleata</taxon>
        <taxon>Spirotrichea</taxon>
        <taxon>Hypotrichia</taxon>
        <taxon>Euplotida</taxon>
        <taxon>Euplotidae</taxon>
        <taxon>Moneuplotes</taxon>
    </lineage>
</organism>
<comment type="caution">
    <text evidence="12">The sequence shown here is derived from an EMBL/GenBank/DDBJ whole genome shotgun (WGS) entry which is preliminary data.</text>
</comment>
<dbReference type="InterPro" id="IPR024571">
    <property type="entry name" value="ERAP1-like_C_dom"/>
</dbReference>
<evidence type="ECO:0000256" key="7">
    <source>
        <dbReference type="ARBA" id="ARBA00022833"/>
    </source>
</evidence>
<dbReference type="Gene3D" id="2.60.40.1730">
    <property type="entry name" value="tricorn interacting facor f3 domain"/>
    <property type="match status" value="1"/>
</dbReference>
<sequence length="970" mass="112097">MGNEEYKKWAAAGIAGLIIAYSLYRLASRGSKPPVENQEPEEERIDDNEEDIIHVDPQKEENIELSKKDALFRAEAVSDCKYDLVLSFLKNDKTYEGYNRISFTFKGDGKQELFLNYKGDSIYYIKINGKKISAKENIFRENKVYLPTKYLQEHNIVDIRFKGIYRKDGNGLHYYEDPDDNEIYLYTQFETFHASKCFPCFDQPDIKATMKLRSFSPGDWKVVTNEFENETTNSADIYNRFLADIGCPEDVYTRFEEDDNMLFRQFNTTLKISSYLYAFVVGPYVYEKNNHPNAKNYVPMRVMARKSVMKYVKCDDFFRITMSGMDYYEKFFGVKYPFNKYDQIFCPEFNAGAMENVGCVTYTESYLFRGEVVPQSDKEQLAITILHELAHMWFGNLVTMKWWDDLWLNESFATFMSHMAMAYGENLDDYTLSWEIFLFDKSWGLKTDEFSTTHPIAASCDTTEDADNIFDGISYGKGAAFLKQLVAFLSEGVFSAGLKTYFSKYAFQNTELKDFIGELQKSSDSAGQGIDVVSWAGSWISTSGFNVIEPVLNLSADGSIVDSFTIKQTLSDHGENCLREQQIKVALFNSDFGIEEIINVRIKASDFTLVTELEGRQAPHAILLNYEDWGYGRFLIDDRSMNAFQEGVSKIESSLSRKLIHNTFFAMTRDGQISAHDFANLIKKQIPQETNQDIVLEQLRYNLRVIFKNYIPGEYEVKEASEMFDFLLKEFLPATDNEQIQQIIVEGCISISRSEEHFRILKSWLETGQISAEINGEHRVFEEIKLSPEDKHFILKKISTSVETPKDEVVKFYEKHLENDENKDLARKCKLSCEAAINDRDSKVKHWKLITSSKSGLGAQDQQAIMSTLMPKNQYEIVKDLIGEFFKIVPKQFKTREKDDRDLFFFFLSPNKFATEELLEKYKALLTHKDATKSLINKTKDDIERIEKALKGQKTYLEGLEKMGDLKANI</sequence>
<feature type="domain" description="Aminopeptidase N-like N-terminal" evidence="11">
    <location>
        <begin position="81"/>
        <end position="235"/>
    </location>
</feature>
<evidence type="ECO:0000313" key="12">
    <source>
        <dbReference type="EMBL" id="CAI2373227.1"/>
    </source>
</evidence>
<evidence type="ECO:0000256" key="1">
    <source>
        <dbReference type="ARBA" id="ARBA00001947"/>
    </source>
</evidence>
<dbReference type="PRINTS" id="PR00756">
    <property type="entry name" value="ALADIPTASE"/>
</dbReference>
<dbReference type="Gene3D" id="1.10.390.10">
    <property type="entry name" value="Neutral Protease Domain 2"/>
    <property type="match status" value="1"/>
</dbReference>
<dbReference type="AlphaFoldDB" id="A0AAD1XIA6"/>
<dbReference type="InterPro" id="IPR001930">
    <property type="entry name" value="Peptidase_M1"/>
</dbReference>
<dbReference type="InterPro" id="IPR042097">
    <property type="entry name" value="Aminopeptidase_N-like_N_sf"/>
</dbReference>
<evidence type="ECO:0000256" key="5">
    <source>
        <dbReference type="ARBA" id="ARBA00022723"/>
    </source>
</evidence>
<evidence type="ECO:0000313" key="13">
    <source>
        <dbReference type="Proteomes" id="UP001295684"/>
    </source>
</evidence>
<dbReference type="InterPro" id="IPR027268">
    <property type="entry name" value="Peptidase_M4/M1_CTD_sf"/>
</dbReference>
<evidence type="ECO:0000256" key="8">
    <source>
        <dbReference type="ARBA" id="ARBA00023049"/>
    </source>
</evidence>